<reference evidence="2 3" key="1">
    <citation type="journal article" date="2021" name="Commun. Biol.">
        <title>The genome of Shorea leprosula (Dipterocarpaceae) highlights the ecological relevance of drought in aseasonal tropical rainforests.</title>
        <authorList>
            <person name="Ng K.K.S."/>
            <person name="Kobayashi M.J."/>
            <person name="Fawcett J.A."/>
            <person name="Hatakeyama M."/>
            <person name="Paape T."/>
            <person name="Ng C.H."/>
            <person name="Ang C.C."/>
            <person name="Tnah L.H."/>
            <person name="Lee C.T."/>
            <person name="Nishiyama T."/>
            <person name="Sese J."/>
            <person name="O'Brien M.J."/>
            <person name="Copetti D."/>
            <person name="Mohd Noor M.I."/>
            <person name="Ong R.C."/>
            <person name="Putra M."/>
            <person name="Sireger I.Z."/>
            <person name="Indrioko S."/>
            <person name="Kosugi Y."/>
            <person name="Izuno A."/>
            <person name="Isagi Y."/>
            <person name="Lee S.L."/>
            <person name="Shimizu K.K."/>
        </authorList>
    </citation>
    <scope>NUCLEOTIDE SEQUENCE [LARGE SCALE GENOMIC DNA]</scope>
    <source>
        <strain evidence="2">214</strain>
    </source>
</reference>
<feature type="region of interest" description="Disordered" evidence="1">
    <location>
        <begin position="165"/>
        <end position="220"/>
    </location>
</feature>
<keyword evidence="3" id="KW-1185">Reference proteome</keyword>
<dbReference type="EMBL" id="BPVZ01000018">
    <property type="protein sequence ID" value="GKV02254.1"/>
    <property type="molecule type" value="Genomic_DNA"/>
</dbReference>
<proteinExistence type="predicted"/>
<name>A0AAV5IQW0_9ROSI</name>
<evidence type="ECO:0000256" key="1">
    <source>
        <dbReference type="SAM" id="MobiDB-lite"/>
    </source>
</evidence>
<evidence type="ECO:0000313" key="3">
    <source>
        <dbReference type="Proteomes" id="UP001054252"/>
    </source>
</evidence>
<evidence type="ECO:0000313" key="2">
    <source>
        <dbReference type="EMBL" id="GKV02254.1"/>
    </source>
</evidence>
<organism evidence="2 3">
    <name type="scientific">Rubroshorea leprosula</name>
    <dbReference type="NCBI Taxonomy" id="152421"/>
    <lineage>
        <taxon>Eukaryota</taxon>
        <taxon>Viridiplantae</taxon>
        <taxon>Streptophyta</taxon>
        <taxon>Embryophyta</taxon>
        <taxon>Tracheophyta</taxon>
        <taxon>Spermatophyta</taxon>
        <taxon>Magnoliopsida</taxon>
        <taxon>eudicotyledons</taxon>
        <taxon>Gunneridae</taxon>
        <taxon>Pentapetalae</taxon>
        <taxon>rosids</taxon>
        <taxon>malvids</taxon>
        <taxon>Malvales</taxon>
        <taxon>Dipterocarpaceae</taxon>
        <taxon>Rubroshorea</taxon>
    </lineage>
</organism>
<sequence>MQCIMEEPPYLHPPLFFSKTHQLTWAIFSSSPRLPKPYQSPRLGTLIPTPPPSKNGDGVVSRVNESDPGGLPDVMLLRIIDCQDDRHPHVNDGPVIQPERVKMKSLEELGFSHESAERACPALAQYVHPLQVVLRQPDSRKRHRLPFRILHKELHQLAAIRFDQTCPDPDSDPDPFLSGIGPKTKRNRQFRGGDEMGSKGTVQGGRKERCFGKKGKHWRN</sequence>
<gene>
    <name evidence="2" type="ORF">SLEP1_g14711</name>
</gene>
<accession>A0AAV5IQW0</accession>
<dbReference type="Proteomes" id="UP001054252">
    <property type="component" value="Unassembled WGS sequence"/>
</dbReference>
<feature type="region of interest" description="Disordered" evidence="1">
    <location>
        <begin position="43"/>
        <end position="67"/>
    </location>
</feature>
<protein>
    <submittedName>
        <fullName evidence="2">Uncharacterized protein</fullName>
    </submittedName>
</protein>
<comment type="caution">
    <text evidence="2">The sequence shown here is derived from an EMBL/GenBank/DDBJ whole genome shotgun (WGS) entry which is preliminary data.</text>
</comment>
<dbReference type="AlphaFoldDB" id="A0AAV5IQW0"/>